<organism evidence="5 6">
    <name type="scientific">Trinickia dinghuensis</name>
    <dbReference type="NCBI Taxonomy" id="2291023"/>
    <lineage>
        <taxon>Bacteria</taxon>
        <taxon>Pseudomonadati</taxon>
        <taxon>Pseudomonadota</taxon>
        <taxon>Betaproteobacteria</taxon>
        <taxon>Burkholderiales</taxon>
        <taxon>Burkholderiaceae</taxon>
        <taxon>Trinickia</taxon>
    </lineage>
</organism>
<dbReference type="GO" id="GO:0019698">
    <property type="term" value="P:D-galacturonate catabolic process"/>
    <property type="evidence" value="ECO:0007669"/>
    <property type="project" value="TreeGrafter"/>
</dbReference>
<dbReference type="AlphaFoldDB" id="A0A3D8K204"/>
<dbReference type="EMBL" id="QRGA01000005">
    <property type="protein sequence ID" value="RDU99279.1"/>
    <property type="molecule type" value="Genomic_DNA"/>
</dbReference>
<comment type="caution">
    <text evidence="5">The sequence shown here is derived from an EMBL/GenBank/DDBJ whole genome shotgun (WGS) entry which is preliminary data.</text>
</comment>
<dbReference type="Pfam" id="PF20629">
    <property type="entry name" value="GD_AH_C"/>
    <property type="match status" value="1"/>
</dbReference>
<dbReference type="Proteomes" id="UP000256838">
    <property type="component" value="Unassembled WGS sequence"/>
</dbReference>
<evidence type="ECO:0000313" key="5">
    <source>
        <dbReference type="EMBL" id="RDU99279.1"/>
    </source>
</evidence>
<keyword evidence="2" id="KW-0456">Lyase</keyword>
<dbReference type="Pfam" id="PF04295">
    <property type="entry name" value="GD_AH_second"/>
    <property type="match status" value="1"/>
</dbReference>
<proteinExistence type="inferred from homology"/>
<dbReference type="PANTHER" id="PTHR30536:SF5">
    <property type="entry name" value="ALTRONATE DEHYDRATASE"/>
    <property type="match status" value="1"/>
</dbReference>
<dbReference type="OrthoDB" id="9804574at2"/>
<evidence type="ECO:0000259" key="3">
    <source>
        <dbReference type="Pfam" id="PF04295"/>
    </source>
</evidence>
<dbReference type="PANTHER" id="PTHR30536">
    <property type="entry name" value="ALTRONATE/GALACTARATE DEHYDRATASE"/>
    <property type="match status" value="1"/>
</dbReference>
<dbReference type="GO" id="GO:0016787">
    <property type="term" value="F:hydrolase activity"/>
    <property type="evidence" value="ECO:0007669"/>
    <property type="project" value="UniProtKB-KW"/>
</dbReference>
<protein>
    <submittedName>
        <fullName evidence="5">Hydrolase</fullName>
    </submittedName>
</protein>
<comment type="similarity">
    <text evidence="1">Belongs to the UxaA family.</text>
</comment>
<name>A0A3D8K204_9BURK</name>
<evidence type="ECO:0000256" key="1">
    <source>
        <dbReference type="ARBA" id="ARBA00010986"/>
    </source>
</evidence>
<feature type="domain" description="D-galactarate/Altronate dehydratase C-terminal" evidence="4">
    <location>
        <begin position="230"/>
        <end position="475"/>
    </location>
</feature>
<evidence type="ECO:0000313" key="6">
    <source>
        <dbReference type="Proteomes" id="UP000256838"/>
    </source>
</evidence>
<dbReference type="InterPro" id="IPR048332">
    <property type="entry name" value="GD_AH_C"/>
</dbReference>
<reference evidence="5 6" key="1">
    <citation type="submission" date="2018-08" db="EMBL/GenBank/DDBJ databases">
        <title>Paraburkholderia sp. DHOM06 isolated from forest soil.</title>
        <authorList>
            <person name="Gao Z.-H."/>
            <person name="Qiu L.-H."/>
        </authorList>
    </citation>
    <scope>NUCLEOTIDE SEQUENCE [LARGE SCALE GENOMIC DNA]</scope>
    <source>
        <strain evidence="5 6">DHOM06</strain>
    </source>
</reference>
<evidence type="ECO:0000256" key="2">
    <source>
        <dbReference type="ARBA" id="ARBA00023239"/>
    </source>
</evidence>
<keyword evidence="6" id="KW-1185">Reference proteome</keyword>
<dbReference type="GO" id="GO:0016829">
    <property type="term" value="F:lyase activity"/>
    <property type="evidence" value="ECO:0007669"/>
    <property type="project" value="UniProtKB-KW"/>
</dbReference>
<accession>A0A3D8K204</accession>
<feature type="domain" description="D-galactarate/Altronate dehydratase second" evidence="3">
    <location>
        <begin position="79"/>
        <end position="217"/>
    </location>
</feature>
<dbReference type="InterPro" id="IPR007392">
    <property type="entry name" value="GD_AH_second"/>
</dbReference>
<evidence type="ECO:0000259" key="4">
    <source>
        <dbReference type="Pfam" id="PF20629"/>
    </source>
</evidence>
<dbReference type="InterPro" id="IPR052172">
    <property type="entry name" value="UxaA_altronate/galactarate_dh"/>
</dbReference>
<gene>
    <name evidence="5" type="ORF">DWV00_09175</name>
</gene>
<sequence>MPCRPARRFCATAHRSGTSRATSRRASICIRTTSKATICPRTRSTPATPSSGKTNPDLSGFSGETIMNEIHTDSAPLLGYPRSDGRKGIRNVVAVAYLVECAHHVASAIVTQFAPRFGDDDFDAVNAHDAEPEVHLIGFPGCYPNAYAQKMLARIATHPNVGAVLFVSLGCESMNKHHLADVVRESGRPVEVLTIQEKGGTRSTIARGVEWIKQARATLAAMRPVPMRFDELIVGTVCGGSDSTSGITANPAVGRAFDAMIERGAACVFEETGELVGCEYHMKSRAARPELGDAIVACVEKAARYYTIMGHGSFAVGNADGGLTTQEEKSLGAYAKSGASPIVGIVKPGDIPPTGGLYLLDVVPDGEPRFGFPNISDNAEIGELIACGCHLILFTTGRGSVVGSAVSPVIKVCANPSTYRNLSGDMDVDAGRILEGRATLDEVGREVFDLTMALGRGERSKSEMLGHQEFILTYKAFEPIGPGCLPIVPATAARVSA</sequence>
<keyword evidence="5" id="KW-0378">Hydrolase</keyword>